<dbReference type="EMBL" id="CM001880">
    <property type="protein sequence ID" value="EOY00788.1"/>
    <property type="molecule type" value="Genomic_DNA"/>
</dbReference>
<dbReference type="InterPro" id="IPR036397">
    <property type="entry name" value="RNaseH_sf"/>
</dbReference>
<reference evidence="10 11" key="1">
    <citation type="journal article" date="2013" name="Genome Biol.">
        <title>The genome sequence of the most widely cultivated cacao type and its use to identify candidate genes regulating pod color.</title>
        <authorList>
            <person name="Motamayor J.C."/>
            <person name="Mockaitis K."/>
            <person name="Schmutz J."/>
            <person name="Haiminen N."/>
            <person name="Iii D.L."/>
            <person name="Cornejo O."/>
            <person name="Findley S.D."/>
            <person name="Zheng P."/>
            <person name="Utro F."/>
            <person name="Royaert S."/>
            <person name="Saski C."/>
            <person name="Jenkins J."/>
            <person name="Podicheti R."/>
            <person name="Zhao M."/>
            <person name="Scheffler B.E."/>
            <person name="Stack J.C."/>
            <person name="Feltus F.A."/>
            <person name="Mustiga G.M."/>
            <person name="Amores F."/>
            <person name="Phillips W."/>
            <person name="Marelli J.P."/>
            <person name="May G.D."/>
            <person name="Shapiro H."/>
            <person name="Ma J."/>
            <person name="Bustamante C.D."/>
            <person name="Schnell R.J."/>
            <person name="Main D."/>
            <person name="Gilbert D."/>
            <person name="Parida L."/>
            <person name="Kuhn D.N."/>
        </authorList>
    </citation>
    <scope>NUCLEOTIDE SEQUENCE [LARGE SCALE GENOMIC DNA]</scope>
    <source>
        <strain evidence="11">cv. Matina 1-6</strain>
    </source>
</reference>
<dbReference type="GO" id="GO:0016787">
    <property type="term" value="F:hydrolase activity"/>
    <property type="evidence" value="ECO:0007669"/>
    <property type="project" value="UniProtKB-KW"/>
</dbReference>
<keyword evidence="6" id="KW-0229">DNA integration</keyword>
<keyword evidence="9" id="KW-0233">DNA recombination</keyword>
<sequence length="124" mass="14916">MHRLPFPKSSWKAKALQEFAYLNNNGYFILFVDDFTRMMWVYFLKQKSKAFLIFCQFKVMVEKESGHILKILRIDRGAFGCINTYMYLHNIRKSLIRKEKYIYLLDIVMSQKDISCLIQRIIIS</sequence>
<evidence type="ECO:0000313" key="10">
    <source>
        <dbReference type="EMBL" id="EOY00788.1"/>
    </source>
</evidence>
<keyword evidence="4" id="KW-0378">Hydrolase</keyword>
<dbReference type="Proteomes" id="UP000026915">
    <property type="component" value="Chromosome 2"/>
</dbReference>
<dbReference type="SUPFAM" id="SSF53098">
    <property type="entry name" value="Ribonuclease H-like"/>
    <property type="match status" value="1"/>
</dbReference>
<keyword evidence="8" id="KW-0239">DNA-directed DNA polymerase</keyword>
<dbReference type="InterPro" id="IPR012337">
    <property type="entry name" value="RNaseH-like_sf"/>
</dbReference>
<dbReference type="GO" id="GO:0015074">
    <property type="term" value="P:DNA integration"/>
    <property type="evidence" value="ECO:0007669"/>
    <property type="project" value="UniProtKB-KW"/>
</dbReference>
<evidence type="ECO:0000256" key="3">
    <source>
        <dbReference type="ARBA" id="ARBA00022759"/>
    </source>
</evidence>
<keyword evidence="8" id="KW-0548">Nucleotidyltransferase</keyword>
<dbReference type="GO" id="GO:0003887">
    <property type="term" value="F:DNA-directed DNA polymerase activity"/>
    <property type="evidence" value="ECO:0007669"/>
    <property type="project" value="UniProtKB-KW"/>
</dbReference>
<keyword evidence="1" id="KW-0540">Nuclease</keyword>
<dbReference type="InParanoid" id="A0A061E834"/>
<evidence type="ECO:0000256" key="5">
    <source>
        <dbReference type="ARBA" id="ARBA00022842"/>
    </source>
</evidence>
<dbReference type="Gene3D" id="3.30.420.10">
    <property type="entry name" value="Ribonuclease H-like superfamily/Ribonuclease H"/>
    <property type="match status" value="1"/>
</dbReference>
<gene>
    <name evidence="10" type="ORF">TCM_010704</name>
</gene>
<dbReference type="GO" id="GO:0003964">
    <property type="term" value="F:RNA-directed DNA polymerase activity"/>
    <property type="evidence" value="ECO:0007669"/>
    <property type="project" value="UniProtKB-KW"/>
</dbReference>
<evidence type="ECO:0000256" key="1">
    <source>
        <dbReference type="ARBA" id="ARBA00022722"/>
    </source>
</evidence>
<dbReference type="GO" id="GO:0003676">
    <property type="term" value="F:nucleic acid binding"/>
    <property type="evidence" value="ECO:0007669"/>
    <property type="project" value="InterPro"/>
</dbReference>
<dbReference type="AlphaFoldDB" id="A0A061E834"/>
<keyword evidence="11" id="KW-1185">Reference proteome</keyword>
<dbReference type="GO" id="GO:0046872">
    <property type="term" value="F:metal ion binding"/>
    <property type="evidence" value="ECO:0007669"/>
    <property type="project" value="UniProtKB-KW"/>
</dbReference>
<dbReference type="PANTHER" id="PTHR42648">
    <property type="entry name" value="TRANSPOSASE, PUTATIVE-RELATED"/>
    <property type="match status" value="1"/>
</dbReference>
<proteinExistence type="predicted"/>
<accession>A0A061E834</accession>
<evidence type="ECO:0000256" key="6">
    <source>
        <dbReference type="ARBA" id="ARBA00022908"/>
    </source>
</evidence>
<evidence type="ECO:0008006" key="12">
    <source>
        <dbReference type="Google" id="ProtNLM"/>
    </source>
</evidence>
<dbReference type="PANTHER" id="PTHR42648:SF11">
    <property type="entry name" value="TRANSPOSON TY4-P GAG-POL POLYPROTEIN"/>
    <property type="match status" value="1"/>
</dbReference>
<dbReference type="GO" id="GO:0006310">
    <property type="term" value="P:DNA recombination"/>
    <property type="evidence" value="ECO:0007669"/>
    <property type="project" value="UniProtKB-KW"/>
</dbReference>
<dbReference type="GO" id="GO:0004519">
    <property type="term" value="F:endonuclease activity"/>
    <property type="evidence" value="ECO:0007669"/>
    <property type="project" value="UniProtKB-KW"/>
</dbReference>
<dbReference type="Gramene" id="EOY00788">
    <property type="protein sequence ID" value="EOY00788"/>
    <property type="gene ID" value="TCM_010704"/>
</dbReference>
<keyword evidence="7" id="KW-0695">RNA-directed DNA polymerase</keyword>
<keyword evidence="5" id="KW-0460">Magnesium</keyword>
<evidence type="ECO:0000256" key="8">
    <source>
        <dbReference type="ARBA" id="ARBA00022932"/>
    </source>
</evidence>
<keyword evidence="3" id="KW-0255">Endonuclease</keyword>
<evidence type="ECO:0000256" key="9">
    <source>
        <dbReference type="ARBA" id="ARBA00023172"/>
    </source>
</evidence>
<keyword evidence="2" id="KW-0479">Metal-binding</keyword>
<organism evidence="10 11">
    <name type="scientific">Theobroma cacao</name>
    <name type="common">Cacao</name>
    <name type="synonym">Cocoa</name>
    <dbReference type="NCBI Taxonomy" id="3641"/>
    <lineage>
        <taxon>Eukaryota</taxon>
        <taxon>Viridiplantae</taxon>
        <taxon>Streptophyta</taxon>
        <taxon>Embryophyta</taxon>
        <taxon>Tracheophyta</taxon>
        <taxon>Spermatophyta</taxon>
        <taxon>Magnoliopsida</taxon>
        <taxon>eudicotyledons</taxon>
        <taxon>Gunneridae</taxon>
        <taxon>Pentapetalae</taxon>
        <taxon>rosids</taxon>
        <taxon>malvids</taxon>
        <taxon>Malvales</taxon>
        <taxon>Malvaceae</taxon>
        <taxon>Byttnerioideae</taxon>
        <taxon>Theobroma</taxon>
    </lineage>
</organism>
<dbReference type="HOGENOM" id="CLU_2008080_0_0_1"/>
<evidence type="ECO:0000256" key="4">
    <source>
        <dbReference type="ARBA" id="ARBA00022801"/>
    </source>
</evidence>
<dbReference type="eggNOG" id="KOG0017">
    <property type="taxonomic scope" value="Eukaryota"/>
</dbReference>
<protein>
    <recommendedName>
        <fullName evidence="12">Integrase catalytic domain-containing protein</fullName>
    </recommendedName>
</protein>
<dbReference type="OMA" id="CINTYMY"/>
<dbReference type="InterPro" id="IPR039537">
    <property type="entry name" value="Retrotran_Ty1/copia-like"/>
</dbReference>
<evidence type="ECO:0000313" key="11">
    <source>
        <dbReference type="Proteomes" id="UP000026915"/>
    </source>
</evidence>
<name>A0A061E834_THECC</name>
<evidence type="ECO:0000256" key="7">
    <source>
        <dbReference type="ARBA" id="ARBA00022918"/>
    </source>
</evidence>
<evidence type="ECO:0000256" key="2">
    <source>
        <dbReference type="ARBA" id="ARBA00022723"/>
    </source>
</evidence>
<keyword evidence="8" id="KW-0808">Transferase</keyword>